<sequence length="39" mass="4381">MFLALVFNGIGMNNFGDITHFNMEVTSIPIQLLKTTKHS</sequence>
<reference evidence="2" key="1">
    <citation type="submission" date="2017-04" db="EMBL/GenBank/DDBJ databases">
        <authorList>
            <person name="Varghese N."/>
            <person name="Submissions S."/>
        </authorList>
    </citation>
    <scope>NUCLEOTIDE SEQUENCE [LARGE SCALE GENOMIC DNA]</scope>
    <source>
        <strain evidence="2">DSM 19835</strain>
    </source>
</reference>
<dbReference type="AlphaFoldDB" id="A0A1X7IYZ8"/>
<evidence type="ECO:0000313" key="1">
    <source>
        <dbReference type="EMBL" id="SMG20128.1"/>
    </source>
</evidence>
<keyword evidence="2" id="KW-1185">Reference proteome</keyword>
<proteinExistence type="predicted"/>
<gene>
    <name evidence="1" type="ORF">SAMN03080602_01283</name>
</gene>
<dbReference type="EMBL" id="FXAO01000002">
    <property type="protein sequence ID" value="SMG20128.1"/>
    <property type="molecule type" value="Genomic_DNA"/>
</dbReference>
<evidence type="ECO:0000313" key="2">
    <source>
        <dbReference type="Proteomes" id="UP000193420"/>
    </source>
</evidence>
<accession>A0A1X7IYZ8</accession>
<dbReference type="Proteomes" id="UP000193420">
    <property type="component" value="Unassembled WGS sequence"/>
</dbReference>
<protein>
    <submittedName>
        <fullName evidence="1">Uncharacterized protein</fullName>
    </submittedName>
</protein>
<organism evidence="1 2">
    <name type="scientific">Arenibacter troitsensis</name>
    <dbReference type="NCBI Taxonomy" id="188872"/>
    <lineage>
        <taxon>Bacteria</taxon>
        <taxon>Pseudomonadati</taxon>
        <taxon>Bacteroidota</taxon>
        <taxon>Flavobacteriia</taxon>
        <taxon>Flavobacteriales</taxon>
        <taxon>Flavobacteriaceae</taxon>
        <taxon>Arenibacter</taxon>
    </lineage>
</organism>
<name>A0A1X7IYZ8_9FLAO</name>